<reference evidence="1" key="1">
    <citation type="journal article" date="2014" name="Front. Microbiol.">
        <title>High frequency of phylogenetically diverse reductive dehalogenase-homologous genes in deep subseafloor sedimentary metagenomes.</title>
        <authorList>
            <person name="Kawai M."/>
            <person name="Futagami T."/>
            <person name="Toyoda A."/>
            <person name="Takaki Y."/>
            <person name="Nishi S."/>
            <person name="Hori S."/>
            <person name="Arai W."/>
            <person name="Tsubouchi T."/>
            <person name="Morono Y."/>
            <person name="Uchiyama I."/>
            <person name="Ito T."/>
            <person name="Fujiyama A."/>
            <person name="Inagaki F."/>
            <person name="Takami H."/>
        </authorList>
    </citation>
    <scope>NUCLEOTIDE SEQUENCE</scope>
    <source>
        <strain evidence="1">Expedition CK06-06</strain>
    </source>
</reference>
<proteinExistence type="predicted"/>
<feature type="non-terminal residue" evidence="1">
    <location>
        <position position="36"/>
    </location>
</feature>
<dbReference type="InterPro" id="IPR035994">
    <property type="entry name" value="Nucleoside_phosphorylase_sf"/>
</dbReference>
<name>X1EXC0_9ZZZZ</name>
<protein>
    <recommendedName>
        <fullName evidence="2">Purine-nucleoside phosphorylase</fullName>
    </recommendedName>
</protein>
<dbReference type="GO" id="GO:0003824">
    <property type="term" value="F:catalytic activity"/>
    <property type="evidence" value="ECO:0007669"/>
    <property type="project" value="InterPro"/>
</dbReference>
<evidence type="ECO:0000313" key="1">
    <source>
        <dbReference type="EMBL" id="GAH21824.1"/>
    </source>
</evidence>
<dbReference type="SUPFAM" id="SSF53167">
    <property type="entry name" value="Purine and uridine phosphorylases"/>
    <property type="match status" value="1"/>
</dbReference>
<dbReference type="EMBL" id="BART01042270">
    <property type="protein sequence ID" value="GAH21824.1"/>
    <property type="molecule type" value="Genomic_DNA"/>
</dbReference>
<dbReference type="GO" id="GO:0009116">
    <property type="term" value="P:nucleoside metabolic process"/>
    <property type="evidence" value="ECO:0007669"/>
    <property type="project" value="InterPro"/>
</dbReference>
<organism evidence="1">
    <name type="scientific">marine sediment metagenome</name>
    <dbReference type="NCBI Taxonomy" id="412755"/>
    <lineage>
        <taxon>unclassified sequences</taxon>
        <taxon>metagenomes</taxon>
        <taxon>ecological metagenomes</taxon>
    </lineage>
</organism>
<feature type="non-terminal residue" evidence="1">
    <location>
        <position position="1"/>
    </location>
</feature>
<sequence>GKLENKNVLIFSGRLHLYEGYDIKEVVYPVNLLSNF</sequence>
<gene>
    <name evidence="1" type="ORF">S01H4_67317</name>
</gene>
<dbReference type="Gene3D" id="3.40.50.1580">
    <property type="entry name" value="Nucleoside phosphorylase domain"/>
    <property type="match status" value="1"/>
</dbReference>
<evidence type="ECO:0008006" key="2">
    <source>
        <dbReference type="Google" id="ProtNLM"/>
    </source>
</evidence>
<comment type="caution">
    <text evidence="1">The sequence shown here is derived from an EMBL/GenBank/DDBJ whole genome shotgun (WGS) entry which is preliminary data.</text>
</comment>
<dbReference type="AlphaFoldDB" id="X1EXC0"/>
<accession>X1EXC0</accession>